<comment type="similarity">
    <text evidence="4 14">Belongs to the cytochrome P450 family.</text>
</comment>
<dbReference type="GO" id="GO:0005789">
    <property type="term" value="C:endoplasmic reticulum membrane"/>
    <property type="evidence" value="ECO:0007669"/>
    <property type="project" value="UniProtKB-SubCell"/>
</dbReference>
<protein>
    <submittedName>
        <fullName evidence="15">Putative cytochrome p450 cyp4/cyp19/cyp26 subfamily</fullName>
    </submittedName>
</protein>
<dbReference type="PANTHER" id="PTHR24292:SF54">
    <property type="entry name" value="CYP9F3-RELATED"/>
    <property type="match status" value="1"/>
</dbReference>
<dbReference type="InterPro" id="IPR050476">
    <property type="entry name" value="Insect_CytP450_Detox"/>
</dbReference>
<keyword evidence="10 13" id="KW-0408">Iron</keyword>
<dbReference type="GO" id="GO:0005506">
    <property type="term" value="F:iron ion binding"/>
    <property type="evidence" value="ECO:0007669"/>
    <property type="project" value="InterPro"/>
</dbReference>
<dbReference type="PROSITE" id="PS00086">
    <property type="entry name" value="CYTOCHROME_P450"/>
    <property type="match status" value="1"/>
</dbReference>
<evidence type="ECO:0000256" key="6">
    <source>
        <dbReference type="ARBA" id="ARBA00022723"/>
    </source>
</evidence>
<evidence type="ECO:0000313" key="15">
    <source>
        <dbReference type="EMBL" id="JAW09783.1"/>
    </source>
</evidence>
<accession>A0A224XNP8</accession>
<sequence length="486" mass="56672">MFILLAVIALCLLCLLDYYKRRFWMRKGVPQTSSIPFFGHMLPVAAQKATIVGVYHVDSLKFPEAPYFGVYEFWRPTLVVQDFNLIEHILIKDFSHFLDHPRWVFDVRSVMHESLLNMKGDKWRAWRYNMIPWFTSGRMKSLFPHVLKNITIPDGEFEAMTFLRQIAADAISTFFGIEVSDKKELQEMNKRFHDVSNFRYYKIMLVEHFAKYTDLLGITLASRSTDQYFRNFTKSILFSNKNNSLARRMQKLLDDKEVHMRKKDLYTKTADDQVFSYEVTEDILIGIAAQFFVAGLDTTSNSMTWLFYELASHPEAQSKAREEIRACLKKHGDWTYDAVQDMKYVAACINESLRLHPPLPFIFRTCTTKYVTPDGLTIDKGTKVVIPALTLQINPAVYPDPLSYKPERFIGEEKNTNLKWLPFGEGPRKCAGIRFSQMEMRSVVARLLENHELIFTENTKFPVVNNDRAFFSRPLNKIFVKLEKVA</sequence>
<comment type="subcellular location">
    <subcellularLocation>
        <location evidence="3">Endoplasmic reticulum membrane</location>
        <topology evidence="3">Peripheral membrane protein</topology>
    </subcellularLocation>
    <subcellularLocation>
        <location evidence="2">Microsome membrane</location>
        <topology evidence="2">Peripheral membrane protein</topology>
    </subcellularLocation>
</comment>
<evidence type="ECO:0000256" key="14">
    <source>
        <dbReference type="RuleBase" id="RU000461"/>
    </source>
</evidence>
<keyword evidence="7" id="KW-0256">Endoplasmic reticulum</keyword>
<reference evidence="15" key="1">
    <citation type="journal article" date="2018" name="PLoS Negl. Trop. Dis.">
        <title>An insight into the salivary gland and fat body transcriptome of Panstrongylus lignarius (Hemiptera: Heteroptera), the main vector of Chagas disease in Peru.</title>
        <authorList>
            <person name="Nevoa J.C."/>
            <person name="Mendes M.T."/>
            <person name="da Silva M.V."/>
            <person name="Soares S.C."/>
            <person name="Oliveira C.J.F."/>
            <person name="Ribeiro J.M.C."/>
        </authorList>
    </citation>
    <scope>NUCLEOTIDE SEQUENCE</scope>
</reference>
<dbReference type="SUPFAM" id="SSF48264">
    <property type="entry name" value="Cytochrome P450"/>
    <property type="match status" value="1"/>
</dbReference>
<keyword evidence="9 14" id="KW-0560">Oxidoreductase</keyword>
<evidence type="ECO:0000256" key="5">
    <source>
        <dbReference type="ARBA" id="ARBA00022617"/>
    </source>
</evidence>
<dbReference type="Gene3D" id="1.10.630.10">
    <property type="entry name" value="Cytochrome P450"/>
    <property type="match status" value="1"/>
</dbReference>
<evidence type="ECO:0000256" key="3">
    <source>
        <dbReference type="ARBA" id="ARBA00004406"/>
    </source>
</evidence>
<dbReference type="GO" id="GO:0020037">
    <property type="term" value="F:heme binding"/>
    <property type="evidence" value="ECO:0007669"/>
    <property type="project" value="InterPro"/>
</dbReference>
<dbReference type="EMBL" id="GFTR01006643">
    <property type="protein sequence ID" value="JAW09783.1"/>
    <property type="molecule type" value="Transcribed_RNA"/>
</dbReference>
<dbReference type="AlphaFoldDB" id="A0A224XNP8"/>
<evidence type="ECO:0000256" key="8">
    <source>
        <dbReference type="ARBA" id="ARBA00022848"/>
    </source>
</evidence>
<feature type="binding site" description="axial binding residue" evidence="13">
    <location>
        <position position="430"/>
    </location>
    <ligand>
        <name>heme</name>
        <dbReference type="ChEBI" id="CHEBI:30413"/>
    </ligand>
    <ligandPart>
        <name>Fe</name>
        <dbReference type="ChEBI" id="CHEBI:18248"/>
    </ligandPart>
</feature>
<evidence type="ECO:0000256" key="11">
    <source>
        <dbReference type="ARBA" id="ARBA00023033"/>
    </source>
</evidence>
<dbReference type="CDD" id="cd11056">
    <property type="entry name" value="CYP6-like"/>
    <property type="match status" value="1"/>
</dbReference>
<evidence type="ECO:0000256" key="12">
    <source>
        <dbReference type="ARBA" id="ARBA00023136"/>
    </source>
</evidence>
<organism evidence="15">
    <name type="scientific">Panstrongylus lignarius</name>
    <dbReference type="NCBI Taxonomy" id="156445"/>
    <lineage>
        <taxon>Eukaryota</taxon>
        <taxon>Metazoa</taxon>
        <taxon>Ecdysozoa</taxon>
        <taxon>Arthropoda</taxon>
        <taxon>Hexapoda</taxon>
        <taxon>Insecta</taxon>
        <taxon>Pterygota</taxon>
        <taxon>Neoptera</taxon>
        <taxon>Paraneoptera</taxon>
        <taxon>Hemiptera</taxon>
        <taxon>Heteroptera</taxon>
        <taxon>Panheteroptera</taxon>
        <taxon>Cimicomorpha</taxon>
        <taxon>Reduviidae</taxon>
        <taxon>Triatominae</taxon>
        <taxon>Panstrongylus</taxon>
    </lineage>
</organism>
<dbReference type="InterPro" id="IPR017972">
    <property type="entry name" value="Cyt_P450_CS"/>
</dbReference>
<dbReference type="PANTHER" id="PTHR24292">
    <property type="entry name" value="CYTOCHROME P450"/>
    <property type="match status" value="1"/>
</dbReference>
<dbReference type="InterPro" id="IPR036396">
    <property type="entry name" value="Cyt_P450_sf"/>
</dbReference>
<dbReference type="Pfam" id="PF00067">
    <property type="entry name" value="p450"/>
    <property type="match status" value="1"/>
</dbReference>
<proteinExistence type="inferred from homology"/>
<comment type="cofactor">
    <cofactor evidence="1 13">
        <name>heme</name>
        <dbReference type="ChEBI" id="CHEBI:30413"/>
    </cofactor>
</comment>
<evidence type="ECO:0000256" key="7">
    <source>
        <dbReference type="ARBA" id="ARBA00022824"/>
    </source>
</evidence>
<dbReference type="GO" id="GO:0016705">
    <property type="term" value="F:oxidoreductase activity, acting on paired donors, with incorporation or reduction of molecular oxygen"/>
    <property type="evidence" value="ECO:0007669"/>
    <property type="project" value="InterPro"/>
</dbReference>
<dbReference type="PRINTS" id="PR00385">
    <property type="entry name" value="P450"/>
</dbReference>
<evidence type="ECO:0000256" key="4">
    <source>
        <dbReference type="ARBA" id="ARBA00010617"/>
    </source>
</evidence>
<evidence type="ECO:0000256" key="1">
    <source>
        <dbReference type="ARBA" id="ARBA00001971"/>
    </source>
</evidence>
<keyword evidence="5 13" id="KW-0349">Heme</keyword>
<dbReference type="InterPro" id="IPR002401">
    <property type="entry name" value="Cyt_P450_E_grp-I"/>
</dbReference>
<dbReference type="GO" id="GO:0004497">
    <property type="term" value="F:monooxygenase activity"/>
    <property type="evidence" value="ECO:0007669"/>
    <property type="project" value="UniProtKB-KW"/>
</dbReference>
<keyword evidence="11 14" id="KW-0503">Monooxygenase</keyword>
<evidence type="ECO:0000256" key="2">
    <source>
        <dbReference type="ARBA" id="ARBA00004174"/>
    </source>
</evidence>
<evidence type="ECO:0000256" key="9">
    <source>
        <dbReference type="ARBA" id="ARBA00023002"/>
    </source>
</evidence>
<dbReference type="InterPro" id="IPR001128">
    <property type="entry name" value="Cyt_P450"/>
</dbReference>
<name>A0A224XNP8_9HEMI</name>
<keyword evidence="6 13" id="KW-0479">Metal-binding</keyword>
<keyword evidence="8" id="KW-0492">Microsome</keyword>
<dbReference type="PRINTS" id="PR00463">
    <property type="entry name" value="EP450I"/>
</dbReference>
<keyword evidence="12" id="KW-0472">Membrane</keyword>
<evidence type="ECO:0000256" key="13">
    <source>
        <dbReference type="PIRSR" id="PIRSR602401-1"/>
    </source>
</evidence>
<evidence type="ECO:0000256" key="10">
    <source>
        <dbReference type="ARBA" id="ARBA00023004"/>
    </source>
</evidence>